<protein>
    <recommendedName>
        <fullName evidence="3">Phage abortive infection protein</fullName>
    </recommendedName>
</protein>
<dbReference type="EMBL" id="JBHLWO010000004">
    <property type="protein sequence ID" value="MFC0321149.1"/>
    <property type="molecule type" value="Genomic_DNA"/>
</dbReference>
<dbReference type="Proteomes" id="UP001589774">
    <property type="component" value="Unassembled WGS sequence"/>
</dbReference>
<evidence type="ECO:0000313" key="2">
    <source>
        <dbReference type="Proteomes" id="UP001589774"/>
    </source>
</evidence>
<organism evidence="1 2">
    <name type="scientific">Olivibacter oleidegradans</name>
    <dbReference type="NCBI Taxonomy" id="760123"/>
    <lineage>
        <taxon>Bacteria</taxon>
        <taxon>Pseudomonadati</taxon>
        <taxon>Bacteroidota</taxon>
        <taxon>Sphingobacteriia</taxon>
        <taxon>Sphingobacteriales</taxon>
        <taxon>Sphingobacteriaceae</taxon>
        <taxon>Olivibacter</taxon>
    </lineage>
</organism>
<evidence type="ECO:0000313" key="1">
    <source>
        <dbReference type="EMBL" id="MFC0321149.1"/>
    </source>
</evidence>
<gene>
    <name evidence="1" type="ORF">ACFFI0_22700</name>
</gene>
<accession>A0ABV6HRB7</accession>
<proteinExistence type="predicted"/>
<dbReference type="RefSeq" id="WP_130858261.1">
    <property type="nucleotide sequence ID" value="NZ_JBHLWO010000004.1"/>
</dbReference>
<evidence type="ECO:0008006" key="3">
    <source>
        <dbReference type="Google" id="ProtNLM"/>
    </source>
</evidence>
<keyword evidence="2" id="KW-1185">Reference proteome</keyword>
<sequence>MYARSNRIVRADDLHELINEVLISETYYKESFTSYKRVIKQYFLSLETNISATVLHEPFSRYTLIGKYQLNITDVMQEWWRKLEQEKERRIKIAYGNNYRAAVYYYALNQGIRFLEGLFQHYPDCFHEDRPLPPFIPYFRSTTFLRNVRTLLGELYKNRVDRQLIVSLQNYFSGFSDKSMMSYFKWHHWHYAIRLVAELPSRLSYLKYSDRYERELIEQLITLNFNYGPFCHLIKEKMAKAVENLDDEYKKEEQWLIYRNQLALIPEVKKQAADNQMPSIRQQLLTYSKRKRKELRKRRSLWSKFPVGAIDPATGRYHFQVSLTERQLLFFFRVLLEMKILVVDTKKMLFAFIADFIGTPNREHLALHSLLSKDTIPSQQVINKVKQMLTSMLNYINSKYP</sequence>
<comment type="caution">
    <text evidence="1">The sequence shown here is derived from an EMBL/GenBank/DDBJ whole genome shotgun (WGS) entry which is preliminary data.</text>
</comment>
<name>A0ABV6HRB7_9SPHI</name>
<reference evidence="1 2" key="1">
    <citation type="submission" date="2024-09" db="EMBL/GenBank/DDBJ databases">
        <authorList>
            <person name="Sun Q."/>
            <person name="Mori K."/>
        </authorList>
    </citation>
    <scope>NUCLEOTIDE SEQUENCE [LARGE SCALE GENOMIC DNA]</scope>
    <source>
        <strain evidence="1 2">CCM 7765</strain>
    </source>
</reference>